<gene>
    <name evidence="2" type="ORF">CCAP1982_LOCUS9138</name>
</gene>
<reference evidence="2" key="1">
    <citation type="submission" date="2020-11" db="EMBL/GenBank/DDBJ databases">
        <authorList>
            <person name="Whitehead M."/>
        </authorList>
    </citation>
    <scope>NUCLEOTIDE SEQUENCE</scope>
    <source>
        <strain evidence="2">EGII</strain>
    </source>
</reference>
<evidence type="ECO:0000313" key="2">
    <source>
        <dbReference type="EMBL" id="CAD7000664.1"/>
    </source>
</evidence>
<proteinExistence type="predicted"/>
<evidence type="ECO:0000313" key="3">
    <source>
        <dbReference type="Proteomes" id="UP000606786"/>
    </source>
</evidence>
<feature type="transmembrane region" description="Helical" evidence="1">
    <location>
        <begin position="52"/>
        <end position="73"/>
    </location>
</feature>
<dbReference type="AlphaFoldDB" id="A0A811UPJ5"/>
<keyword evidence="1" id="KW-0812">Transmembrane</keyword>
<sequence>MDATAPATCRNNKRHGDLSGWHNWRHSLTNSLTCTPFLCLPQLHATLKRSTILLLMAMLCTIVATFVFSIIVLEFACDCKIDCNGNNIHNAAVTTPANIVTLDSVLCCYWQ</sequence>
<comment type="caution">
    <text evidence="2">The sequence shown here is derived from an EMBL/GenBank/DDBJ whole genome shotgun (WGS) entry which is preliminary data.</text>
</comment>
<keyword evidence="1" id="KW-0472">Membrane</keyword>
<evidence type="ECO:0000256" key="1">
    <source>
        <dbReference type="SAM" id="Phobius"/>
    </source>
</evidence>
<organism evidence="2 3">
    <name type="scientific">Ceratitis capitata</name>
    <name type="common">Mediterranean fruit fly</name>
    <name type="synonym">Tephritis capitata</name>
    <dbReference type="NCBI Taxonomy" id="7213"/>
    <lineage>
        <taxon>Eukaryota</taxon>
        <taxon>Metazoa</taxon>
        <taxon>Ecdysozoa</taxon>
        <taxon>Arthropoda</taxon>
        <taxon>Hexapoda</taxon>
        <taxon>Insecta</taxon>
        <taxon>Pterygota</taxon>
        <taxon>Neoptera</taxon>
        <taxon>Endopterygota</taxon>
        <taxon>Diptera</taxon>
        <taxon>Brachycera</taxon>
        <taxon>Muscomorpha</taxon>
        <taxon>Tephritoidea</taxon>
        <taxon>Tephritidae</taxon>
        <taxon>Ceratitis</taxon>
        <taxon>Ceratitis</taxon>
    </lineage>
</organism>
<protein>
    <submittedName>
        <fullName evidence="2">(Mediterranean fruit fly) hypothetical protein</fullName>
    </submittedName>
</protein>
<dbReference type="Proteomes" id="UP000606786">
    <property type="component" value="Unassembled WGS sequence"/>
</dbReference>
<keyword evidence="1" id="KW-1133">Transmembrane helix</keyword>
<name>A0A811UPJ5_CERCA</name>
<dbReference type="EMBL" id="CAJHJT010000012">
    <property type="protein sequence ID" value="CAD7000664.1"/>
    <property type="molecule type" value="Genomic_DNA"/>
</dbReference>
<keyword evidence="3" id="KW-1185">Reference proteome</keyword>
<accession>A0A811UPJ5</accession>